<dbReference type="OrthoDB" id="272271at2759"/>
<reference evidence="2" key="1">
    <citation type="journal article" date="2012" name="Science">
        <title>The Paleozoic origin of enzymatic lignin decomposition reconstructed from 31 fungal genomes.</title>
        <authorList>
            <person name="Floudas D."/>
            <person name="Binder M."/>
            <person name="Riley R."/>
            <person name="Barry K."/>
            <person name="Blanchette R.A."/>
            <person name="Henrissat B."/>
            <person name="Martinez A.T."/>
            <person name="Otillar R."/>
            <person name="Spatafora J.W."/>
            <person name="Yadav J.S."/>
            <person name="Aerts A."/>
            <person name="Benoit I."/>
            <person name="Boyd A."/>
            <person name="Carlson A."/>
            <person name="Copeland A."/>
            <person name="Coutinho P.M."/>
            <person name="de Vries R.P."/>
            <person name="Ferreira P."/>
            <person name="Findley K."/>
            <person name="Foster B."/>
            <person name="Gaskell J."/>
            <person name="Glotzer D."/>
            <person name="Gorecki P."/>
            <person name="Heitman J."/>
            <person name="Hesse C."/>
            <person name="Hori C."/>
            <person name="Igarashi K."/>
            <person name="Jurgens J.A."/>
            <person name="Kallen N."/>
            <person name="Kersten P."/>
            <person name="Kohler A."/>
            <person name="Kuees U."/>
            <person name="Kumar T.K.A."/>
            <person name="Kuo A."/>
            <person name="LaButti K."/>
            <person name="Larrondo L.F."/>
            <person name="Lindquist E."/>
            <person name="Ling A."/>
            <person name="Lombard V."/>
            <person name="Lucas S."/>
            <person name="Lundell T."/>
            <person name="Martin R."/>
            <person name="McLaughlin D.J."/>
            <person name="Morgenstern I."/>
            <person name="Morin E."/>
            <person name="Murat C."/>
            <person name="Nagy L.G."/>
            <person name="Nolan M."/>
            <person name="Ohm R.A."/>
            <person name="Patyshakuliyeva A."/>
            <person name="Rokas A."/>
            <person name="Ruiz-Duenas F.J."/>
            <person name="Sabat G."/>
            <person name="Salamov A."/>
            <person name="Samejima M."/>
            <person name="Schmutz J."/>
            <person name="Slot J.C."/>
            <person name="St John F."/>
            <person name="Stenlid J."/>
            <person name="Sun H."/>
            <person name="Sun S."/>
            <person name="Syed K."/>
            <person name="Tsang A."/>
            <person name="Wiebenga A."/>
            <person name="Young D."/>
            <person name="Pisabarro A."/>
            <person name="Eastwood D.C."/>
            <person name="Martin F."/>
            <person name="Cullen D."/>
            <person name="Grigoriev I.V."/>
            <person name="Hibbett D.S."/>
        </authorList>
    </citation>
    <scope>NUCLEOTIDE SEQUENCE [LARGE SCALE GENOMIC DNA]</scope>
    <source>
        <strain evidence="2">RWD-64-598 SS2</strain>
    </source>
</reference>
<dbReference type="Proteomes" id="UP000053558">
    <property type="component" value="Unassembled WGS sequence"/>
</dbReference>
<dbReference type="AlphaFoldDB" id="A0A5M3N3Y7"/>
<keyword evidence="2" id="KW-1185">Reference proteome</keyword>
<dbReference type="RefSeq" id="XP_007763027.1">
    <property type="nucleotide sequence ID" value="XM_007764837.1"/>
</dbReference>
<evidence type="ECO:0000313" key="1">
    <source>
        <dbReference type="EMBL" id="EIW86093.1"/>
    </source>
</evidence>
<name>A0A5M3N3Y7_CONPW</name>
<evidence type="ECO:0000313" key="2">
    <source>
        <dbReference type="Proteomes" id="UP000053558"/>
    </source>
</evidence>
<dbReference type="EMBL" id="JH711573">
    <property type="protein sequence ID" value="EIW86093.1"/>
    <property type="molecule type" value="Genomic_DNA"/>
</dbReference>
<dbReference type="GeneID" id="19204446"/>
<accession>A0A5M3N3Y7</accession>
<comment type="caution">
    <text evidence="1">The sequence shown here is derived from an EMBL/GenBank/DDBJ whole genome shotgun (WGS) entry which is preliminary data.</text>
</comment>
<dbReference type="KEGG" id="cput:CONPUDRAFT_160946"/>
<organism evidence="1 2">
    <name type="scientific">Coniophora puteana (strain RWD-64-598)</name>
    <name type="common">Brown rot fungus</name>
    <dbReference type="NCBI Taxonomy" id="741705"/>
    <lineage>
        <taxon>Eukaryota</taxon>
        <taxon>Fungi</taxon>
        <taxon>Dikarya</taxon>
        <taxon>Basidiomycota</taxon>
        <taxon>Agaricomycotina</taxon>
        <taxon>Agaricomycetes</taxon>
        <taxon>Agaricomycetidae</taxon>
        <taxon>Boletales</taxon>
        <taxon>Coniophorineae</taxon>
        <taxon>Coniophoraceae</taxon>
        <taxon>Coniophora</taxon>
    </lineage>
</organism>
<sequence>MSGEAAVLICLGPASARDEEKARKLDRPIVPIHHGVESPTREQSPPFPISSPCQRALLRDLRSSAELSLAEDGIPEGRPIHSSERILSLADLAHLSLILPTPDDALNSFAKDAIDAQIRIFEEGVGLGEIDFFFSLPRVIYALTSTSIALSKATNVVNNSLN</sequence>
<protein>
    <submittedName>
        <fullName evidence="1">Uncharacterized protein</fullName>
    </submittedName>
</protein>
<proteinExistence type="predicted"/>
<gene>
    <name evidence="1" type="ORF">CONPUDRAFT_160946</name>
</gene>